<dbReference type="HAMAP" id="MF_01310">
    <property type="entry name" value="Ribosomal_uS11"/>
    <property type="match status" value="1"/>
</dbReference>
<dbReference type="GO" id="GO:0005840">
    <property type="term" value="C:ribosome"/>
    <property type="evidence" value="ECO:0007669"/>
    <property type="project" value="UniProtKB-KW"/>
</dbReference>
<dbReference type="AlphaFoldDB" id="A0A2P1G875"/>
<keyword evidence="2 4" id="KW-0689">Ribosomal protein</keyword>
<evidence type="ECO:0000256" key="1">
    <source>
        <dbReference type="ARBA" id="ARBA00006194"/>
    </source>
</evidence>
<sequence>MVTKNKFGIVYVNNNTNNTIVTISTLDKKVICNGGTGKLGLKKSKRSNSFAAQNLTLFLCLKAYKKEIKFVQVIFKGFVKYRDMILKGVLFSRLKIVSIKDFTRISFNGCKMKKKRRF</sequence>
<dbReference type="EMBL" id="MG680943">
    <property type="protein sequence ID" value="AVM81152.1"/>
    <property type="molecule type" value="Genomic_DNA"/>
</dbReference>
<keyword evidence="3" id="KW-0687">Ribonucleoprotein</keyword>
<dbReference type="Gene3D" id="3.30.420.80">
    <property type="entry name" value="Ribosomal protein S11"/>
    <property type="match status" value="1"/>
</dbReference>
<proteinExistence type="inferred from homology"/>
<dbReference type="SUPFAM" id="SSF53137">
    <property type="entry name" value="Translational machinery components"/>
    <property type="match status" value="1"/>
</dbReference>
<accession>A0A2P1G875</accession>
<gene>
    <name evidence="4" type="primary">rps11</name>
    <name evidence="4" type="ORF">StoMt_p023</name>
</gene>
<keyword evidence="4" id="KW-0496">Mitochondrion</keyword>
<dbReference type="RefSeq" id="YP_009476659.1">
    <property type="nucleotide sequence ID" value="NC_037452.1"/>
</dbReference>
<dbReference type="PIRSF" id="PIRSF002131">
    <property type="entry name" value="Ribosomal_S11"/>
    <property type="match status" value="1"/>
</dbReference>
<dbReference type="GO" id="GO:0006412">
    <property type="term" value="P:translation"/>
    <property type="evidence" value="ECO:0007669"/>
    <property type="project" value="InterPro"/>
</dbReference>
<dbReference type="InterPro" id="IPR036967">
    <property type="entry name" value="Ribosomal_uS11_sf"/>
</dbReference>
<dbReference type="PANTHER" id="PTHR11759">
    <property type="entry name" value="40S RIBOSOMAL PROTEIN S14/30S RIBOSOMAL PROTEIN S11"/>
    <property type="match status" value="1"/>
</dbReference>
<geneLocation type="mitochondrion" evidence="4"/>
<dbReference type="GO" id="GO:0003735">
    <property type="term" value="F:structural constituent of ribosome"/>
    <property type="evidence" value="ECO:0007669"/>
    <property type="project" value="InterPro"/>
</dbReference>
<dbReference type="InterPro" id="IPR001971">
    <property type="entry name" value="Ribosomal_uS11"/>
</dbReference>
<organism evidence="4">
    <name type="scientific">Storeatula sp. CCMP1868</name>
    <dbReference type="NCBI Taxonomy" id="195070"/>
    <lineage>
        <taxon>Eukaryota</taxon>
        <taxon>Cryptophyceae</taxon>
        <taxon>Pyrenomonadales</taxon>
        <taxon>Pyrenomonadaceae</taxon>
        <taxon>Storeatula</taxon>
    </lineage>
</organism>
<dbReference type="Pfam" id="PF00411">
    <property type="entry name" value="Ribosomal_S11"/>
    <property type="match status" value="1"/>
</dbReference>
<reference evidence="4" key="1">
    <citation type="journal article" date="2018" name="BMC Genomics">
        <title>Comparative mitochondrial genomics of cryptophyte algae: gene shuffling and dynamic mobile genetic elements.</title>
        <authorList>
            <person name="Kim J.I."/>
            <person name="Yoon H.S."/>
            <person name="Yi G."/>
            <person name="Shin W."/>
            <person name="Archibald J.M."/>
        </authorList>
    </citation>
    <scope>NUCLEOTIDE SEQUENCE</scope>
    <source>
        <strain evidence="4">CCMP1868</strain>
    </source>
</reference>
<name>A0A2P1G875_9CRYP</name>
<dbReference type="GO" id="GO:1990904">
    <property type="term" value="C:ribonucleoprotein complex"/>
    <property type="evidence" value="ECO:0007669"/>
    <property type="project" value="UniProtKB-KW"/>
</dbReference>
<protein>
    <submittedName>
        <fullName evidence="4">Ribosomal protein S11</fullName>
    </submittedName>
</protein>
<evidence type="ECO:0000256" key="3">
    <source>
        <dbReference type="ARBA" id="ARBA00023274"/>
    </source>
</evidence>
<comment type="similarity">
    <text evidence="1">Belongs to the universal ribosomal protein uS11 family.</text>
</comment>
<evidence type="ECO:0000256" key="2">
    <source>
        <dbReference type="ARBA" id="ARBA00022980"/>
    </source>
</evidence>
<dbReference type="GeneID" id="36493065"/>
<evidence type="ECO:0000313" key="4">
    <source>
        <dbReference type="EMBL" id="AVM81152.1"/>
    </source>
</evidence>